<reference evidence="4" key="1">
    <citation type="submission" date="2018-10" db="EMBL/GenBank/DDBJ databases">
        <title>De novo assembly of a Great Dane genome.</title>
        <authorList>
            <person name="Kidd J.M."/>
            <person name="Pendleton A.L."/>
            <person name="Shen F."/>
            <person name="Emery S."/>
        </authorList>
    </citation>
    <scope>NUCLEOTIDE SEQUENCE [LARGE SCALE GENOMIC DNA]</scope>
    <source>
        <strain evidence="4">Great Dane</strain>
    </source>
</reference>
<reference evidence="4" key="2">
    <citation type="submission" date="2025-08" db="UniProtKB">
        <authorList>
            <consortium name="Ensembl"/>
        </authorList>
    </citation>
    <scope>IDENTIFICATION</scope>
</reference>
<evidence type="ECO:0000256" key="2">
    <source>
        <dbReference type="ARBA" id="ARBA00022490"/>
    </source>
</evidence>
<evidence type="ECO:0000256" key="3">
    <source>
        <dbReference type="SAM" id="MobiDB-lite"/>
    </source>
</evidence>
<evidence type="ECO:0000313" key="5">
    <source>
        <dbReference type="Proteomes" id="UP000694542"/>
    </source>
</evidence>
<dbReference type="GO" id="GO:0005737">
    <property type="term" value="C:cytoplasm"/>
    <property type="evidence" value="ECO:0007669"/>
    <property type="project" value="UniProtKB-SubCell"/>
</dbReference>
<sequence length="281" mass="29392">EENLGKKNLGKTHRSTGKRKRVPGSGCQQPLGPGGHLAGAEEVSGRRGVERVSLEAKDWPAPPRVWVASCWNQCPGTAASSDTSWLSSDRWRPQSGGGARWGASGASAAAAAATARVCLLAPRCRPGGQSGGGGPRRPGCGWSARRVTGARPAAGARARVQVCTGGARLAAQGRRAPERGPEAAAGTWSAIPGTKASTTREGTAARGRARPLERREGDTRLKTVQGVVTQFCSDYGLIDELIYFTSDVITGNVFLKVGQEVTAIVEEDKAYGLKAIKVRLL</sequence>
<dbReference type="PANTHER" id="PTHR45418:SF1">
    <property type="entry name" value="CANCER_TESTIS ANTIGEN 55"/>
    <property type="match status" value="1"/>
</dbReference>
<accession>A0A8C0TK14</accession>
<feature type="region of interest" description="Disordered" evidence="3">
    <location>
        <begin position="78"/>
        <end position="100"/>
    </location>
</feature>
<feature type="region of interest" description="Disordered" evidence="3">
    <location>
        <begin position="1"/>
        <end position="46"/>
    </location>
</feature>
<dbReference type="AlphaFoldDB" id="A0A8C0TK14"/>
<feature type="region of interest" description="Disordered" evidence="3">
    <location>
        <begin position="193"/>
        <end position="216"/>
    </location>
</feature>
<feature type="compositionally biased region" description="Low complexity" evidence="3">
    <location>
        <begin position="196"/>
        <end position="206"/>
    </location>
</feature>
<evidence type="ECO:0000256" key="1">
    <source>
        <dbReference type="ARBA" id="ARBA00004496"/>
    </source>
</evidence>
<evidence type="ECO:0008006" key="6">
    <source>
        <dbReference type="Google" id="ProtNLM"/>
    </source>
</evidence>
<protein>
    <recommendedName>
        <fullName evidence="6">S1-like RNA binding domain-containing protein</fullName>
    </recommendedName>
</protein>
<evidence type="ECO:0000313" key="4">
    <source>
        <dbReference type="Ensembl" id="ENSCAFP00040038384.1"/>
    </source>
</evidence>
<dbReference type="Proteomes" id="UP000694542">
    <property type="component" value="Chromosome X"/>
</dbReference>
<dbReference type="Ensembl" id="ENSCAFT00040043974.1">
    <property type="protein sequence ID" value="ENSCAFP00040038384.1"/>
    <property type="gene ID" value="ENSCAFG00040023621.1"/>
</dbReference>
<proteinExistence type="predicted"/>
<feature type="compositionally biased region" description="Polar residues" evidence="3">
    <location>
        <begin position="78"/>
        <end position="87"/>
    </location>
</feature>
<organism evidence="4 5">
    <name type="scientific">Canis lupus familiaris</name>
    <name type="common">Dog</name>
    <name type="synonym">Canis familiaris</name>
    <dbReference type="NCBI Taxonomy" id="9615"/>
    <lineage>
        <taxon>Eukaryota</taxon>
        <taxon>Metazoa</taxon>
        <taxon>Chordata</taxon>
        <taxon>Craniata</taxon>
        <taxon>Vertebrata</taxon>
        <taxon>Euteleostomi</taxon>
        <taxon>Mammalia</taxon>
        <taxon>Eutheria</taxon>
        <taxon>Laurasiatheria</taxon>
        <taxon>Carnivora</taxon>
        <taxon>Caniformia</taxon>
        <taxon>Canidae</taxon>
        <taxon>Canis</taxon>
    </lineage>
</organism>
<feature type="compositionally biased region" description="Basic residues" evidence="3">
    <location>
        <begin position="8"/>
        <end position="22"/>
    </location>
</feature>
<dbReference type="PANTHER" id="PTHR45418">
    <property type="entry name" value="CANCER/TESTIS ANTIGEN 55"/>
    <property type="match status" value="1"/>
</dbReference>
<comment type="subcellular location">
    <subcellularLocation>
        <location evidence="1">Cytoplasm</location>
    </subcellularLocation>
</comment>
<keyword evidence="2" id="KW-0963">Cytoplasm</keyword>
<name>A0A8C0TK14_CANLF</name>